<sequence length="193" mass="21946">MYVRIGAEGRNLVLPYIEQTEEGIELMGLAIFSGDKMIAKMNVENAKILNLLKESNVKGLVSLQKSPTKYIDFYGESGKRKVKCNKQGGKYVFSIDLTLTGTIVNNEMYAEITKDVGQRTQFEKDMARNIEKQCYAFFKIMQKEYKVDCISLGREGAAKFGRRKENDWNKIVSDAEIKVNVKVKVDTQGRGDY</sequence>
<comment type="caution">
    <text evidence="2">The sequence shown here is derived from an EMBL/GenBank/DDBJ whole genome shotgun (WGS) entry which is preliminary data.</text>
</comment>
<dbReference type="GO" id="GO:0009847">
    <property type="term" value="P:spore germination"/>
    <property type="evidence" value="ECO:0007669"/>
    <property type="project" value="InterPro"/>
</dbReference>
<proteinExistence type="predicted"/>
<dbReference type="EMBL" id="JABBNI010000014">
    <property type="protein sequence ID" value="NMM62628.1"/>
    <property type="molecule type" value="Genomic_DNA"/>
</dbReference>
<dbReference type="InterPro" id="IPR008844">
    <property type="entry name" value="Spore_GerAC-like"/>
</dbReference>
<feature type="domain" description="Spore germination GerAC-like C-terminal" evidence="1">
    <location>
        <begin position="27"/>
        <end position="189"/>
    </location>
</feature>
<protein>
    <recommendedName>
        <fullName evidence="1">Spore germination GerAC-like C-terminal domain-containing protein</fullName>
    </recommendedName>
</protein>
<dbReference type="AlphaFoldDB" id="A0A7Y0HPF0"/>
<dbReference type="InterPro" id="IPR038501">
    <property type="entry name" value="Spore_GerAC_C_sf"/>
</dbReference>
<reference evidence="2 3" key="1">
    <citation type="submission" date="2020-04" db="EMBL/GenBank/DDBJ databases">
        <authorList>
            <person name="Doyle D.A."/>
        </authorList>
    </citation>
    <scope>NUCLEOTIDE SEQUENCE [LARGE SCALE GENOMIC DNA]</scope>
    <source>
        <strain evidence="2 3">P21</strain>
    </source>
</reference>
<dbReference type="Gene3D" id="3.30.300.210">
    <property type="entry name" value="Nutrient germinant receptor protein C, domain 3"/>
    <property type="match status" value="1"/>
</dbReference>
<dbReference type="InterPro" id="IPR046953">
    <property type="entry name" value="Spore_GerAC-like_C"/>
</dbReference>
<dbReference type="Pfam" id="PF05504">
    <property type="entry name" value="Spore_GerAC"/>
    <property type="match status" value="1"/>
</dbReference>
<dbReference type="PANTHER" id="PTHR35789">
    <property type="entry name" value="SPORE GERMINATION PROTEIN B3"/>
    <property type="match status" value="1"/>
</dbReference>
<reference evidence="2 3" key="2">
    <citation type="submission" date="2020-06" db="EMBL/GenBank/DDBJ databases">
        <title>Complete Genome Sequence of Clostridium muelleri sp. nov. P21T, an Acid-Alcohol Producing Acetogen Isolated from Old Hay.</title>
        <authorList>
            <person name="Duncan K.E."/>
            <person name="Tanner R.S."/>
        </authorList>
    </citation>
    <scope>NUCLEOTIDE SEQUENCE [LARGE SCALE GENOMIC DNA]</scope>
    <source>
        <strain evidence="2 3">P21</strain>
    </source>
</reference>
<organism evidence="2 3">
    <name type="scientific">Clostridium muellerianum</name>
    <dbReference type="NCBI Taxonomy" id="2716538"/>
    <lineage>
        <taxon>Bacteria</taxon>
        <taxon>Bacillati</taxon>
        <taxon>Bacillota</taxon>
        <taxon>Clostridia</taxon>
        <taxon>Eubacteriales</taxon>
        <taxon>Clostridiaceae</taxon>
        <taxon>Clostridium</taxon>
    </lineage>
</organism>
<dbReference type="Proteomes" id="UP000537131">
    <property type="component" value="Unassembled WGS sequence"/>
</dbReference>
<evidence type="ECO:0000259" key="1">
    <source>
        <dbReference type="Pfam" id="PF05504"/>
    </source>
</evidence>
<dbReference type="RefSeq" id="WP_169297232.1">
    <property type="nucleotide sequence ID" value="NZ_JABBNI010000014.1"/>
</dbReference>
<name>A0A7Y0HPF0_9CLOT</name>
<evidence type="ECO:0000313" key="3">
    <source>
        <dbReference type="Proteomes" id="UP000537131"/>
    </source>
</evidence>
<gene>
    <name evidence="2" type="ORF">HBE96_07960</name>
</gene>
<keyword evidence="3" id="KW-1185">Reference proteome</keyword>
<dbReference type="GO" id="GO:0016020">
    <property type="term" value="C:membrane"/>
    <property type="evidence" value="ECO:0007669"/>
    <property type="project" value="InterPro"/>
</dbReference>
<accession>A0A7Y0HPF0</accession>
<evidence type="ECO:0000313" key="2">
    <source>
        <dbReference type="EMBL" id="NMM62628.1"/>
    </source>
</evidence>
<dbReference type="PANTHER" id="PTHR35789:SF1">
    <property type="entry name" value="SPORE GERMINATION PROTEIN B3"/>
    <property type="match status" value="1"/>
</dbReference>